<evidence type="ECO:0000313" key="16">
    <source>
        <dbReference type="EMBL" id="EFD93698.1"/>
    </source>
</evidence>
<keyword evidence="5 12" id="KW-1003">Cell membrane</keyword>
<comment type="subunit">
    <text evidence="3">Forms a membrane-associated complex with FtsE.</text>
</comment>
<dbReference type="EMBL" id="ADGP01000021">
    <property type="protein sequence ID" value="EFD93698.1"/>
    <property type="molecule type" value="Genomic_DNA"/>
</dbReference>
<keyword evidence="11 12" id="KW-0131">Cell cycle</keyword>
<feature type="domain" description="FtsX extracellular" evidence="15">
    <location>
        <begin position="64"/>
        <end position="156"/>
    </location>
</feature>
<evidence type="ECO:0000259" key="14">
    <source>
        <dbReference type="Pfam" id="PF02687"/>
    </source>
</evidence>
<evidence type="ECO:0000259" key="15">
    <source>
        <dbReference type="Pfam" id="PF18075"/>
    </source>
</evidence>
<proteinExistence type="inferred from homology"/>
<evidence type="ECO:0000256" key="2">
    <source>
        <dbReference type="ARBA" id="ARBA00007379"/>
    </source>
</evidence>
<comment type="function">
    <text evidence="12">Part of the ABC transporter FtsEX involved in asymmetric cellular division facilitating the initiation of sporulation.</text>
</comment>
<evidence type="ECO:0000256" key="9">
    <source>
        <dbReference type="ARBA" id="ARBA00022989"/>
    </source>
</evidence>
<dbReference type="Pfam" id="PF02687">
    <property type="entry name" value="FtsX"/>
    <property type="match status" value="1"/>
</dbReference>
<dbReference type="InterPro" id="IPR058204">
    <property type="entry name" value="FtsX_firmicutes-type"/>
</dbReference>
<keyword evidence="9 13" id="KW-1133">Transmembrane helix</keyword>
<evidence type="ECO:0000313" key="17">
    <source>
        <dbReference type="EMBL" id="EGL42084.1"/>
    </source>
</evidence>
<reference evidence="16" key="2">
    <citation type="submission" date="2009-12" db="EMBL/GenBank/DDBJ databases">
        <authorList>
            <person name="Madupu R."/>
            <person name="Durkin A.S."/>
            <person name="Torralba M."/>
            <person name="Methe B."/>
            <person name="Sutton G.G."/>
            <person name="Strausberg R.L."/>
            <person name="Nelson K.E."/>
        </authorList>
    </citation>
    <scope>NUCLEOTIDE SEQUENCE</scope>
    <source>
        <strain evidence="16">28L</strain>
    </source>
</reference>
<dbReference type="InterPro" id="IPR004513">
    <property type="entry name" value="FtsX"/>
</dbReference>
<dbReference type="GO" id="GO:0005886">
    <property type="term" value="C:plasma membrane"/>
    <property type="evidence" value="ECO:0007669"/>
    <property type="project" value="UniProtKB-SubCell"/>
</dbReference>
<feature type="transmembrane region" description="Helical" evidence="13">
    <location>
        <begin position="270"/>
        <end position="294"/>
    </location>
</feature>
<evidence type="ECO:0000313" key="18">
    <source>
        <dbReference type="Proteomes" id="UP000003242"/>
    </source>
</evidence>
<reference evidence="18" key="1">
    <citation type="submission" date="2009-12" db="EMBL/GenBank/DDBJ databases">
        <title>Sequence of Clostridiales genomosp. BVAB3 str. UPII9-5.</title>
        <authorList>
            <person name="Madupu R."/>
            <person name="Durkin A.S."/>
            <person name="Torralba M."/>
            <person name="Methe B."/>
            <person name="Sutton G.G."/>
            <person name="Strausberg R.L."/>
            <person name="Nelson K.E."/>
        </authorList>
    </citation>
    <scope>NUCLEOTIDE SEQUENCE [LARGE SCALE GENOMIC DNA]</scope>
    <source>
        <strain evidence="18">28L</strain>
    </source>
</reference>
<organism evidence="16 18">
    <name type="scientific">Megasphaera lornae</name>
    <dbReference type="NCBI Taxonomy" id="1000568"/>
    <lineage>
        <taxon>Bacteria</taxon>
        <taxon>Bacillati</taxon>
        <taxon>Bacillota</taxon>
        <taxon>Negativicutes</taxon>
        <taxon>Veillonellales</taxon>
        <taxon>Veillonellaceae</taxon>
        <taxon>Megasphaera</taxon>
    </lineage>
</organism>
<evidence type="ECO:0000256" key="7">
    <source>
        <dbReference type="ARBA" id="ARBA00022618"/>
    </source>
</evidence>
<evidence type="ECO:0000256" key="8">
    <source>
        <dbReference type="ARBA" id="ARBA00022692"/>
    </source>
</evidence>
<dbReference type="InterPro" id="IPR040690">
    <property type="entry name" value="FtsX_ECD"/>
</dbReference>
<feature type="transmembrane region" description="Helical" evidence="13">
    <location>
        <begin position="30"/>
        <end position="51"/>
    </location>
</feature>
<keyword evidence="7 12" id="KW-0132">Cell division</keyword>
<evidence type="ECO:0000256" key="10">
    <source>
        <dbReference type="ARBA" id="ARBA00023136"/>
    </source>
</evidence>
<dbReference type="AlphaFoldDB" id="D3LVP5"/>
<evidence type="ECO:0000256" key="11">
    <source>
        <dbReference type="ARBA" id="ARBA00023306"/>
    </source>
</evidence>
<evidence type="ECO:0000256" key="4">
    <source>
        <dbReference type="ARBA" id="ARBA00021907"/>
    </source>
</evidence>
<keyword evidence="19" id="KW-1185">Reference proteome</keyword>
<reference evidence="17 19" key="3">
    <citation type="submission" date="2011-04" db="EMBL/GenBank/DDBJ databases">
        <authorList>
            <person name="Harkins D.M."/>
            <person name="Madupu R."/>
            <person name="Durkin A.S."/>
            <person name="Torralba M."/>
            <person name="Methe B."/>
            <person name="Sutton G.G."/>
            <person name="Nelson K.E."/>
        </authorList>
    </citation>
    <scope>NUCLEOTIDE SEQUENCE [LARGE SCALE GENOMIC DNA]</scope>
    <source>
        <strain evidence="17 19">UPII 199-6</strain>
    </source>
</reference>
<feature type="transmembrane region" description="Helical" evidence="13">
    <location>
        <begin position="223"/>
        <end position="250"/>
    </location>
</feature>
<keyword evidence="10 12" id="KW-0472">Membrane</keyword>
<evidence type="ECO:0000256" key="13">
    <source>
        <dbReference type="SAM" id="Phobius"/>
    </source>
</evidence>
<dbReference type="NCBIfam" id="TIGR00439">
    <property type="entry name" value="FtsX_Gneg"/>
    <property type="match status" value="1"/>
</dbReference>
<name>D3LVP5_9FIRM</name>
<dbReference type="STRING" id="699218.HMPREF0889_1052"/>
<sequence length="300" mass="33515">MNYGGATAMKIRYFMSEACKSFWRNSFMSIASIVTVALSFFILGIFAIMVANLDNFADNLENQVQISVYLKDGLTTEQVMGVGKRLKALPEVRQIKFTNKDQAMTELKERMKDQPGILEALEGKNPLPTSYEITFTQAGAVKKAAQIVATYPEVESSHYGQEIIEQLLNITRVIRWGGMALIVLLTVATLFIISNTIRLTVFARRKEIGIMKYVGATNWFIRWPFLLEGLLLGFIGGVIADAALVQFYRFVTSEIHHSLAFLPLVGMNPFMYQVGIGLLLLSMIIGAVGSTISLKRYMKV</sequence>
<dbReference type="InterPro" id="IPR047590">
    <property type="entry name" value="FtsX_proteobact-type"/>
</dbReference>
<dbReference type="PANTHER" id="PTHR47755">
    <property type="entry name" value="CELL DIVISION PROTEIN FTSX"/>
    <property type="match status" value="1"/>
</dbReference>
<dbReference type="NCBIfam" id="NF038347">
    <property type="entry name" value="FtsX_Gpos"/>
    <property type="match status" value="1"/>
</dbReference>
<dbReference type="EMBL" id="AFIJ01000007">
    <property type="protein sequence ID" value="EGL42084.1"/>
    <property type="molecule type" value="Genomic_DNA"/>
</dbReference>
<comment type="caution">
    <text evidence="16">The sequence shown here is derived from an EMBL/GenBank/DDBJ whole genome shotgun (WGS) entry which is preliminary data.</text>
</comment>
<accession>D3LVP5</accession>
<dbReference type="eggNOG" id="COG2177">
    <property type="taxonomic scope" value="Bacteria"/>
</dbReference>
<dbReference type="GO" id="GO:0051301">
    <property type="term" value="P:cell division"/>
    <property type="evidence" value="ECO:0007669"/>
    <property type="project" value="UniProtKB-KW"/>
</dbReference>
<dbReference type="Proteomes" id="UP000003242">
    <property type="component" value="Unassembled WGS sequence"/>
</dbReference>
<dbReference type="PANTHER" id="PTHR47755:SF1">
    <property type="entry name" value="CELL DIVISION PROTEIN FTSX"/>
    <property type="match status" value="1"/>
</dbReference>
<gene>
    <name evidence="16" type="ORF">HMPREF0889_1052</name>
    <name evidence="17" type="ORF">HMPREF1039_0255</name>
</gene>
<keyword evidence="8 13" id="KW-0812">Transmembrane</keyword>
<dbReference type="Proteomes" id="UP000004018">
    <property type="component" value="Unassembled WGS sequence"/>
</dbReference>
<evidence type="ECO:0000256" key="1">
    <source>
        <dbReference type="ARBA" id="ARBA00004429"/>
    </source>
</evidence>
<evidence type="ECO:0000256" key="3">
    <source>
        <dbReference type="ARBA" id="ARBA00011160"/>
    </source>
</evidence>
<feature type="transmembrane region" description="Helical" evidence="13">
    <location>
        <begin position="176"/>
        <end position="202"/>
    </location>
</feature>
<comment type="similarity">
    <text evidence="2 12">Belongs to the ABC-4 integral membrane protein family. FtsX subfamily.</text>
</comment>
<protein>
    <recommendedName>
        <fullName evidence="4 12">Cell division protein FtsX</fullName>
    </recommendedName>
</protein>
<dbReference type="InterPro" id="IPR003838">
    <property type="entry name" value="ABC3_permease_C"/>
</dbReference>
<evidence type="ECO:0000313" key="19">
    <source>
        <dbReference type="Proteomes" id="UP000004018"/>
    </source>
</evidence>
<keyword evidence="6" id="KW-0997">Cell inner membrane</keyword>
<evidence type="ECO:0000256" key="12">
    <source>
        <dbReference type="PIRNR" id="PIRNR003097"/>
    </source>
</evidence>
<comment type="subcellular location">
    <subcellularLocation>
        <location evidence="1">Cell inner membrane</location>
        <topology evidence="1">Multi-pass membrane protein</topology>
    </subcellularLocation>
    <subcellularLocation>
        <location evidence="12">Cell membrane</location>
    </subcellularLocation>
</comment>
<evidence type="ECO:0000256" key="5">
    <source>
        <dbReference type="ARBA" id="ARBA00022475"/>
    </source>
</evidence>
<dbReference type="Pfam" id="PF18075">
    <property type="entry name" value="FtsX_ECD"/>
    <property type="match status" value="1"/>
</dbReference>
<feature type="domain" description="ABC3 transporter permease C-terminal" evidence="14">
    <location>
        <begin position="180"/>
        <end position="299"/>
    </location>
</feature>
<dbReference type="PIRSF" id="PIRSF003097">
    <property type="entry name" value="FtsX"/>
    <property type="match status" value="1"/>
</dbReference>
<dbReference type="Gene3D" id="3.30.70.3040">
    <property type="match status" value="1"/>
</dbReference>
<dbReference type="OrthoDB" id="9812531at2"/>
<evidence type="ECO:0000256" key="6">
    <source>
        <dbReference type="ARBA" id="ARBA00022519"/>
    </source>
</evidence>